<keyword evidence="1" id="KW-0472">Membrane</keyword>
<dbReference type="AlphaFoldDB" id="A0A846MEE7"/>
<keyword evidence="3" id="KW-1185">Reference proteome</keyword>
<organism evidence="2 3">
    <name type="scientific">Saccharococcus thermophilus</name>
    <dbReference type="NCBI Taxonomy" id="29396"/>
    <lineage>
        <taxon>Bacteria</taxon>
        <taxon>Bacillati</taxon>
        <taxon>Bacillota</taxon>
        <taxon>Bacilli</taxon>
        <taxon>Bacillales</taxon>
        <taxon>Anoxybacillaceae</taxon>
        <taxon>Saccharococcus</taxon>
    </lineage>
</organism>
<keyword evidence="1" id="KW-1133">Transmembrane helix</keyword>
<feature type="transmembrane region" description="Helical" evidence="1">
    <location>
        <begin position="6"/>
        <end position="23"/>
    </location>
</feature>
<evidence type="ECO:0000256" key="1">
    <source>
        <dbReference type="SAM" id="Phobius"/>
    </source>
</evidence>
<evidence type="ECO:0000313" key="2">
    <source>
        <dbReference type="EMBL" id="NIK14947.1"/>
    </source>
</evidence>
<evidence type="ECO:0000313" key="3">
    <source>
        <dbReference type="Proteomes" id="UP000532769"/>
    </source>
</evidence>
<dbReference type="Proteomes" id="UP000532769">
    <property type="component" value="Unassembled WGS sequence"/>
</dbReference>
<comment type="caution">
    <text evidence="2">The sequence shown here is derived from an EMBL/GenBank/DDBJ whole genome shotgun (WGS) entry which is preliminary data.</text>
</comment>
<accession>A0A846MEE7</accession>
<protein>
    <submittedName>
        <fullName evidence="2">Uncharacterized protein</fullName>
    </submittedName>
</protein>
<keyword evidence="1" id="KW-0812">Transmembrane</keyword>
<proteinExistence type="predicted"/>
<gene>
    <name evidence="2" type="ORF">BDD39_001457</name>
</gene>
<reference evidence="2 3" key="1">
    <citation type="submission" date="2020-03" db="EMBL/GenBank/DDBJ databases">
        <title>Genomic Encyclopedia of Archaeal and Bacterial Type Strains, Phase II (KMG-II): from individual species to whole genera.</title>
        <authorList>
            <person name="Goeker M."/>
        </authorList>
    </citation>
    <scope>NUCLEOTIDE SEQUENCE [LARGE SCALE GENOMIC DNA]</scope>
    <source>
        <strain evidence="2 3">DSM 4749</strain>
    </source>
</reference>
<dbReference type="EMBL" id="JAASRS010000001">
    <property type="protein sequence ID" value="NIK14947.1"/>
    <property type="molecule type" value="Genomic_DNA"/>
</dbReference>
<sequence>MIQNAAISYILVQMMALLMNLLVEIAKAM</sequence>
<name>A0A846MEE7_9BACL</name>